<dbReference type="Proteomes" id="UP000297535">
    <property type="component" value="Unassembled WGS sequence"/>
</dbReference>
<name>A0A4Z0NFK7_9HYPH</name>
<dbReference type="EMBL" id="SRLB01000046">
    <property type="protein sequence ID" value="TGD94062.1"/>
    <property type="molecule type" value="Genomic_DNA"/>
</dbReference>
<dbReference type="RefSeq" id="WP_135419492.1">
    <property type="nucleotide sequence ID" value="NZ_SRLB01000046.1"/>
</dbReference>
<dbReference type="InterPro" id="IPR056209">
    <property type="entry name" value="SU10_adaptor"/>
</dbReference>
<gene>
    <name evidence="1" type="ORF">EU555_32595</name>
</gene>
<accession>A0A4Z0NFK7</accession>
<protein>
    <submittedName>
        <fullName evidence="1">Uncharacterized protein</fullName>
    </submittedName>
</protein>
<dbReference type="AlphaFoldDB" id="A0A4Z0NFK7"/>
<sequence length="219" mass="24505">MALPAITDYDSLLENAADYIARNDLDPYFQTFVQLTEKRLNSALKVPGMEAIATVNLDGTSLAGTIPVDYVEWISVVWHAASNGPSQRLRYVEPNSPEFTYRHRPNGNPQYYTVLAGAVRLAPSRAGSVEVAYYKTIPGLTPDNQTNWLIQKAPQLYLYGVLAEAYSFQKDEQNSNAWLQRSDERLMKFINESNSGKVGRRAERKAEEEAEVVAAKALN</sequence>
<evidence type="ECO:0000313" key="2">
    <source>
        <dbReference type="Proteomes" id="UP000297535"/>
    </source>
</evidence>
<reference evidence="1 2" key="1">
    <citation type="submission" date="2019-04" db="EMBL/GenBank/DDBJ databases">
        <authorList>
            <person name="Feng G."/>
            <person name="Zhu H."/>
        </authorList>
    </citation>
    <scope>NUCLEOTIDE SEQUENCE [LARGE SCALE GENOMIC DNA]</scope>
    <source>
        <strain evidence="1 2">6HR-1</strain>
    </source>
</reference>
<organism evidence="1 2">
    <name type="scientific">Methylobacterium nonmethylotrophicum</name>
    <dbReference type="NCBI Taxonomy" id="1141884"/>
    <lineage>
        <taxon>Bacteria</taxon>
        <taxon>Pseudomonadati</taxon>
        <taxon>Pseudomonadota</taxon>
        <taxon>Alphaproteobacteria</taxon>
        <taxon>Hyphomicrobiales</taxon>
        <taxon>Methylobacteriaceae</taxon>
        <taxon>Methylobacterium</taxon>
    </lineage>
</organism>
<proteinExistence type="predicted"/>
<dbReference type="Pfam" id="PF24175">
    <property type="entry name" value="SU10_adaptor"/>
    <property type="match status" value="1"/>
</dbReference>
<evidence type="ECO:0000313" key="1">
    <source>
        <dbReference type="EMBL" id="TGD94062.1"/>
    </source>
</evidence>
<keyword evidence="2" id="KW-1185">Reference proteome</keyword>
<dbReference type="OrthoDB" id="7366738at2"/>
<comment type="caution">
    <text evidence="1">The sequence shown here is derived from an EMBL/GenBank/DDBJ whole genome shotgun (WGS) entry which is preliminary data.</text>
</comment>